<dbReference type="InParanoid" id="A0A059C2V7"/>
<accession>A0A059C2V7</accession>
<sequence length="66" mass="7380">MSRDIKKNENKKQLTIPTWHIIMNSMAQPKNLKMLGGRLSALELVSRHNILALESSVASLAALRNP</sequence>
<gene>
    <name evidence="1" type="ORF">EUGRSUZ_E00970</name>
</gene>
<proteinExistence type="predicted"/>
<organism evidence="1">
    <name type="scientific">Eucalyptus grandis</name>
    <name type="common">Flooded gum</name>
    <dbReference type="NCBI Taxonomy" id="71139"/>
    <lineage>
        <taxon>Eukaryota</taxon>
        <taxon>Viridiplantae</taxon>
        <taxon>Streptophyta</taxon>
        <taxon>Embryophyta</taxon>
        <taxon>Tracheophyta</taxon>
        <taxon>Spermatophyta</taxon>
        <taxon>Magnoliopsida</taxon>
        <taxon>eudicotyledons</taxon>
        <taxon>Gunneridae</taxon>
        <taxon>Pentapetalae</taxon>
        <taxon>rosids</taxon>
        <taxon>malvids</taxon>
        <taxon>Myrtales</taxon>
        <taxon>Myrtaceae</taxon>
        <taxon>Myrtoideae</taxon>
        <taxon>Eucalypteae</taxon>
        <taxon>Eucalyptus</taxon>
    </lineage>
</organism>
<dbReference type="Gramene" id="KCW72506">
    <property type="protein sequence ID" value="KCW72506"/>
    <property type="gene ID" value="EUGRSUZ_E00970"/>
</dbReference>
<protein>
    <submittedName>
        <fullName evidence="1">Uncharacterized protein</fullName>
    </submittedName>
</protein>
<dbReference type="EMBL" id="KK198757">
    <property type="protein sequence ID" value="KCW72506.1"/>
    <property type="molecule type" value="Genomic_DNA"/>
</dbReference>
<reference evidence="1" key="1">
    <citation type="submission" date="2013-07" db="EMBL/GenBank/DDBJ databases">
        <title>The genome of Eucalyptus grandis.</title>
        <authorList>
            <person name="Schmutz J."/>
            <person name="Hayes R."/>
            <person name="Myburg A."/>
            <person name="Tuskan G."/>
            <person name="Grattapaglia D."/>
            <person name="Rokhsar D.S."/>
        </authorList>
    </citation>
    <scope>NUCLEOTIDE SEQUENCE</scope>
    <source>
        <tissue evidence="1">Leaf extractions</tissue>
    </source>
</reference>
<name>A0A059C2V7_EUCGR</name>
<evidence type="ECO:0000313" key="1">
    <source>
        <dbReference type="EMBL" id="KCW72506.1"/>
    </source>
</evidence>
<dbReference type="AlphaFoldDB" id="A0A059C2V7"/>